<dbReference type="Proteomes" id="UP001353858">
    <property type="component" value="Unassembled WGS sequence"/>
</dbReference>
<accession>A0AAN7QP27</accession>
<evidence type="ECO:0000256" key="1">
    <source>
        <dbReference type="SAM" id="MobiDB-lite"/>
    </source>
</evidence>
<reference evidence="3" key="1">
    <citation type="submission" date="2023-01" db="EMBL/GenBank/DDBJ databases">
        <title>Key to firefly adult light organ development and bioluminescence: homeobox transcription factors regulate luciferase expression and transportation to peroxisome.</title>
        <authorList>
            <person name="Fu X."/>
        </authorList>
    </citation>
    <scope>NUCLEOTIDE SEQUENCE [LARGE SCALE GENOMIC DNA]</scope>
</reference>
<sequence length="310" mass="34793">MVEDSKVGKYLKYVVINGIHRVVGLIDGGSSICTIRKIIAQCLGLTPPNGKLSLYAFGNVHHPAVICNAKVNTELEVDHVKAKVELWAVDNDPQTAVVIIGRFYTDLHHIAYDVLQLINEKRTALKLSDDVEIKRNKINVIRVEAAEQNYNLAISGMNNANVSRGKVIGYARPCNDTNCKARIMTPKVIELCELNLPKDTQIENVQKLIHSLKSYANHEESDDSLSENKDDEEYDSETFTEETADADKLRPIRIRRKPSKYKDFHMSITFGYKFELDTDDDVGQERPTVVIKKDAGGKSQIEAVVVEPQV</sequence>
<organism evidence="2 3">
    <name type="scientific">Aquatica leii</name>
    <dbReference type="NCBI Taxonomy" id="1421715"/>
    <lineage>
        <taxon>Eukaryota</taxon>
        <taxon>Metazoa</taxon>
        <taxon>Ecdysozoa</taxon>
        <taxon>Arthropoda</taxon>
        <taxon>Hexapoda</taxon>
        <taxon>Insecta</taxon>
        <taxon>Pterygota</taxon>
        <taxon>Neoptera</taxon>
        <taxon>Endopterygota</taxon>
        <taxon>Coleoptera</taxon>
        <taxon>Polyphaga</taxon>
        <taxon>Elateriformia</taxon>
        <taxon>Elateroidea</taxon>
        <taxon>Lampyridae</taxon>
        <taxon>Luciolinae</taxon>
        <taxon>Aquatica</taxon>
    </lineage>
</organism>
<dbReference type="EMBL" id="JARPUR010000001">
    <property type="protein sequence ID" value="KAK4887118.1"/>
    <property type="molecule type" value="Genomic_DNA"/>
</dbReference>
<feature type="compositionally biased region" description="Acidic residues" evidence="1">
    <location>
        <begin position="220"/>
        <end position="242"/>
    </location>
</feature>
<evidence type="ECO:0000313" key="3">
    <source>
        <dbReference type="Proteomes" id="UP001353858"/>
    </source>
</evidence>
<keyword evidence="3" id="KW-1185">Reference proteome</keyword>
<proteinExistence type="predicted"/>
<dbReference type="AlphaFoldDB" id="A0AAN7QP27"/>
<comment type="caution">
    <text evidence="2">The sequence shown here is derived from an EMBL/GenBank/DDBJ whole genome shotgun (WGS) entry which is preliminary data.</text>
</comment>
<evidence type="ECO:0000313" key="2">
    <source>
        <dbReference type="EMBL" id="KAK4887118.1"/>
    </source>
</evidence>
<feature type="region of interest" description="Disordered" evidence="1">
    <location>
        <begin position="218"/>
        <end position="242"/>
    </location>
</feature>
<name>A0AAN7QP27_9COLE</name>
<protein>
    <submittedName>
        <fullName evidence="2">Uncharacterized protein</fullName>
    </submittedName>
</protein>
<gene>
    <name evidence="2" type="ORF">RN001_003389</name>
</gene>